<feature type="domain" description="Sulfatase N-terminal" evidence="6">
    <location>
        <begin position="26"/>
        <end position="334"/>
    </location>
</feature>
<dbReference type="PROSITE" id="PS00523">
    <property type="entry name" value="SULFATASE_1"/>
    <property type="match status" value="1"/>
</dbReference>
<keyword evidence="2" id="KW-0479">Metal-binding</keyword>
<dbReference type="InterPro" id="IPR000917">
    <property type="entry name" value="Sulfatase_N"/>
</dbReference>
<keyword evidence="3" id="KW-0378">Hydrolase</keyword>
<sequence length="619" mass="69371">MKKFLSHSLCCSLFIAGISIAGATAPNVVIIVPDDVSYNDFSFYNKSEKAPQTPHVDAFAEESVRLTDFHVAPTCSPTRAAIMTGRNNDGTGVWHTIMGRYFLRPNEVTMADIFKENGFATGLFGKWHLGDSYPFRPKDRGFQHTVMIHGGGVDQQPQHWGDRDAPPCVIYVDGKPLELNDENASIPGEMPASGAYTTNFFTTKAIEFMRRKQEKKMPFFAYIPYNVAHGPNDMPPDAREGVGAHTAVVENMDKNVGRILEFLDVSGLADDTIVFFFTDNGMNNSLLRGGKGSEYEGGHRVPCFVRWKKGGYVSAEVPRMTGAIDLLPTLMDVLRLKDSEKRSQPMEGKSLRTLLDTDPQNDDLYFNERVMVVDNQRLDELTKYKQASVMLDTIGNGGEITHKWRLMRVSGKHSWELYDVLSDPKQKEDLSSEPENKEIMASLEQAYEKWWEQVSSQSEEFVRLVLGSKEQEETCLYAHDWHTSDPVPWNDTHIAEALISNGYHAVSFARDGKFTFDLRRWPKEIGNETAVASKLATPIRVGNSGKMSDGVPLPIRSARIRIWQGEETIADERAEVAPASNGAVFKLDLPAGPAMVQTWFYDEEGKEICGAYYVYVTGK</sequence>
<evidence type="ECO:0000313" key="7">
    <source>
        <dbReference type="EMBL" id="MFD2255522.1"/>
    </source>
</evidence>
<keyword evidence="8" id="KW-1185">Reference proteome</keyword>
<proteinExistence type="inferred from homology"/>
<evidence type="ECO:0000256" key="1">
    <source>
        <dbReference type="ARBA" id="ARBA00008779"/>
    </source>
</evidence>
<evidence type="ECO:0000313" key="8">
    <source>
        <dbReference type="Proteomes" id="UP001597375"/>
    </source>
</evidence>
<dbReference type="InterPro" id="IPR017850">
    <property type="entry name" value="Alkaline_phosphatase_core_sf"/>
</dbReference>
<accession>A0ABW5D3Z4</accession>
<evidence type="ECO:0000256" key="2">
    <source>
        <dbReference type="ARBA" id="ARBA00022723"/>
    </source>
</evidence>
<keyword evidence="4" id="KW-0106">Calcium</keyword>
<organism evidence="7 8">
    <name type="scientific">Luteolibacter algae</name>
    <dbReference type="NCBI Taxonomy" id="454151"/>
    <lineage>
        <taxon>Bacteria</taxon>
        <taxon>Pseudomonadati</taxon>
        <taxon>Verrucomicrobiota</taxon>
        <taxon>Verrucomicrobiia</taxon>
        <taxon>Verrucomicrobiales</taxon>
        <taxon>Verrucomicrobiaceae</taxon>
        <taxon>Luteolibacter</taxon>
    </lineage>
</organism>
<dbReference type="Pfam" id="PF00884">
    <property type="entry name" value="Sulfatase"/>
    <property type="match status" value="1"/>
</dbReference>
<dbReference type="RefSeq" id="WP_386818179.1">
    <property type="nucleotide sequence ID" value="NZ_JBHUIT010000002.1"/>
</dbReference>
<dbReference type="SUPFAM" id="SSF53649">
    <property type="entry name" value="Alkaline phosphatase-like"/>
    <property type="match status" value="1"/>
</dbReference>
<comment type="similarity">
    <text evidence="1">Belongs to the sulfatase family.</text>
</comment>
<reference evidence="8" key="1">
    <citation type="journal article" date="2019" name="Int. J. Syst. Evol. Microbiol.">
        <title>The Global Catalogue of Microorganisms (GCM) 10K type strain sequencing project: providing services to taxonomists for standard genome sequencing and annotation.</title>
        <authorList>
            <consortium name="The Broad Institute Genomics Platform"/>
            <consortium name="The Broad Institute Genome Sequencing Center for Infectious Disease"/>
            <person name="Wu L."/>
            <person name="Ma J."/>
        </authorList>
    </citation>
    <scope>NUCLEOTIDE SEQUENCE [LARGE SCALE GENOMIC DNA]</scope>
    <source>
        <strain evidence="8">CGMCC 4.7106</strain>
    </source>
</reference>
<dbReference type="Gene3D" id="3.40.720.10">
    <property type="entry name" value="Alkaline Phosphatase, subunit A"/>
    <property type="match status" value="1"/>
</dbReference>
<gene>
    <name evidence="7" type="ORF">ACFSSA_02440</name>
</gene>
<dbReference type="InterPro" id="IPR050738">
    <property type="entry name" value="Sulfatase"/>
</dbReference>
<dbReference type="PANTHER" id="PTHR42693">
    <property type="entry name" value="ARYLSULFATASE FAMILY MEMBER"/>
    <property type="match status" value="1"/>
</dbReference>
<evidence type="ECO:0000256" key="5">
    <source>
        <dbReference type="SAM" id="SignalP"/>
    </source>
</evidence>
<comment type="caution">
    <text evidence="7">The sequence shown here is derived from an EMBL/GenBank/DDBJ whole genome shotgun (WGS) entry which is preliminary data.</text>
</comment>
<keyword evidence="5" id="KW-0732">Signal</keyword>
<name>A0ABW5D3Z4_9BACT</name>
<dbReference type="PANTHER" id="PTHR42693:SF53">
    <property type="entry name" value="ENDO-4-O-SULFATASE"/>
    <property type="match status" value="1"/>
</dbReference>
<evidence type="ECO:0000256" key="3">
    <source>
        <dbReference type="ARBA" id="ARBA00022801"/>
    </source>
</evidence>
<dbReference type="Proteomes" id="UP001597375">
    <property type="component" value="Unassembled WGS sequence"/>
</dbReference>
<protein>
    <submittedName>
        <fullName evidence="7">Sulfatase-like hydrolase/transferase</fullName>
    </submittedName>
</protein>
<evidence type="ECO:0000259" key="6">
    <source>
        <dbReference type="Pfam" id="PF00884"/>
    </source>
</evidence>
<feature type="signal peptide" evidence="5">
    <location>
        <begin position="1"/>
        <end position="21"/>
    </location>
</feature>
<evidence type="ECO:0000256" key="4">
    <source>
        <dbReference type="ARBA" id="ARBA00022837"/>
    </source>
</evidence>
<feature type="chain" id="PRO_5046558752" evidence="5">
    <location>
        <begin position="22"/>
        <end position="619"/>
    </location>
</feature>
<dbReference type="Gene3D" id="3.30.1120.10">
    <property type="match status" value="1"/>
</dbReference>
<dbReference type="EMBL" id="JBHUIT010000002">
    <property type="protein sequence ID" value="MFD2255522.1"/>
    <property type="molecule type" value="Genomic_DNA"/>
</dbReference>
<dbReference type="InterPro" id="IPR024607">
    <property type="entry name" value="Sulfatase_CS"/>
</dbReference>